<accession>A0AA38IGN4</accession>
<keyword evidence="2" id="KW-1185">Reference proteome</keyword>
<dbReference type="AlphaFoldDB" id="A0AA38IGN4"/>
<dbReference type="Proteomes" id="UP001168821">
    <property type="component" value="Unassembled WGS sequence"/>
</dbReference>
<comment type="caution">
    <text evidence="1">The sequence shown here is derived from an EMBL/GenBank/DDBJ whole genome shotgun (WGS) entry which is preliminary data.</text>
</comment>
<gene>
    <name evidence="1" type="ORF">Zmor_015143</name>
</gene>
<name>A0AA38IGN4_9CUCU</name>
<organism evidence="1 2">
    <name type="scientific">Zophobas morio</name>
    <dbReference type="NCBI Taxonomy" id="2755281"/>
    <lineage>
        <taxon>Eukaryota</taxon>
        <taxon>Metazoa</taxon>
        <taxon>Ecdysozoa</taxon>
        <taxon>Arthropoda</taxon>
        <taxon>Hexapoda</taxon>
        <taxon>Insecta</taxon>
        <taxon>Pterygota</taxon>
        <taxon>Neoptera</taxon>
        <taxon>Endopterygota</taxon>
        <taxon>Coleoptera</taxon>
        <taxon>Polyphaga</taxon>
        <taxon>Cucujiformia</taxon>
        <taxon>Tenebrionidae</taxon>
        <taxon>Zophobas</taxon>
    </lineage>
</organism>
<evidence type="ECO:0000313" key="1">
    <source>
        <dbReference type="EMBL" id="KAJ3656040.1"/>
    </source>
</evidence>
<protein>
    <submittedName>
        <fullName evidence="1">Uncharacterized protein</fullName>
    </submittedName>
</protein>
<evidence type="ECO:0000313" key="2">
    <source>
        <dbReference type="Proteomes" id="UP001168821"/>
    </source>
</evidence>
<reference evidence="1" key="1">
    <citation type="journal article" date="2023" name="G3 (Bethesda)">
        <title>Whole genome assemblies of Zophobas morio and Tenebrio molitor.</title>
        <authorList>
            <person name="Kaur S."/>
            <person name="Stinson S.A."/>
            <person name="diCenzo G.C."/>
        </authorList>
    </citation>
    <scope>NUCLEOTIDE SEQUENCE</scope>
    <source>
        <strain evidence="1">QUZm001</strain>
    </source>
</reference>
<sequence length="68" mass="7463">MTKSPNIIINFYFNSLMFVSYDVSDDSIELRFAASSGSVAAPFCEEPRPGRPYNECPQVASTGNIPNV</sequence>
<proteinExistence type="predicted"/>
<dbReference type="EMBL" id="JALNTZ010000004">
    <property type="protein sequence ID" value="KAJ3656040.1"/>
    <property type="molecule type" value="Genomic_DNA"/>
</dbReference>